<dbReference type="AlphaFoldDB" id="A0A6L2PIL6"/>
<dbReference type="Gene3D" id="3.40.50.1460">
    <property type="match status" value="1"/>
</dbReference>
<sequence length="447" mass="51300">MNDEDRQKITHNLVELVEETNLGTLIPKLCERGVFTSGMIQKYMDKNTELRERKRDLYLDLQTRGPEAFQNLIVSLMVTGHLDLVRRLEPRIDIRNYYIEQLVPRPRQGTNLANLPAYMLEDDTGLSPKLQTLAFQNLQSVTNLNTEPLKVVVKKATMRMDVCTSKGVQVYPMRSSPRGYFFMINNVQFVNGIMDARIGADVDERNLAELFTEFGYIVEKHRDQGLEDMKHKIHEFARRREHSRYDSCVVAIMSHGIAGRSKQDTTIISADGQLLEIDWVLDQFTNENAQSLVAKPKIFFFQTCRGDTRDFGVKLTAGRIQADGCSSVVQRSMSDILIGYSTLPGFASNRDVYLGTWYIQAICEVFMEHACDTDVQDMLIMVDQKLATLISEYGTLQTSSYENRGFRKLYFNPGLPALDLSNEIFPLFCVLFIYTAAWMQDIFTHHW</sequence>
<dbReference type="PROSITE" id="PS50208">
    <property type="entry name" value="CASPASE_P20"/>
    <property type="match status" value="1"/>
</dbReference>
<feature type="active site" evidence="7">
    <location>
        <position position="255"/>
    </location>
</feature>
<dbReference type="InParanoid" id="A0A6L2PIL6"/>
<dbReference type="PANTHER" id="PTHR47901">
    <property type="entry name" value="CASPASE RECRUITMENT DOMAIN-CONTAINING PROTEIN 18"/>
    <property type="match status" value="1"/>
</dbReference>
<keyword evidence="6" id="KW-0865">Zymogen</keyword>
<organism evidence="12 13">
    <name type="scientific">Coptotermes formosanus</name>
    <name type="common">Formosan subterranean termite</name>
    <dbReference type="NCBI Taxonomy" id="36987"/>
    <lineage>
        <taxon>Eukaryota</taxon>
        <taxon>Metazoa</taxon>
        <taxon>Ecdysozoa</taxon>
        <taxon>Arthropoda</taxon>
        <taxon>Hexapoda</taxon>
        <taxon>Insecta</taxon>
        <taxon>Pterygota</taxon>
        <taxon>Neoptera</taxon>
        <taxon>Polyneoptera</taxon>
        <taxon>Dictyoptera</taxon>
        <taxon>Blattodea</taxon>
        <taxon>Blattoidea</taxon>
        <taxon>Termitoidae</taxon>
        <taxon>Rhinotermitidae</taxon>
        <taxon>Coptotermes</taxon>
    </lineage>
</organism>
<proteinExistence type="inferred from homology"/>
<name>A0A6L2PIL6_COPFO</name>
<protein>
    <recommendedName>
        <fullName evidence="14">Caspase family p20 domain-containing protein</fullName>
    </recommendedName>
</protein>
<dbReference type="PROSITE" id="PS50207">
    <property type="entry name" value="CASPASE_P10"/>
    <property type="match status" value="1"/>
</dbReference>
<dbReference type="CDD" id="cd00032">
    <property type="entry name" value="CASc"/>
    <property type="match status" value="1"/>
</dbReference>
<dbReference type="SUPFAM" id="SSF52129">
    <property type="entry name" value="Caspase-like"/>
    <property type="match status" value="1"/>
</dbReference>
<dbReference type="InterPro" id="IPR002398">
    <property type="entry name" value="Pept_C14"/>
</dbReference>
<feature type="active site" evidence="7">
    <location>
        <position position="304"/>
    </location>
</feature>
<dbReference type="InterPro" id="IPR011600">
    <property type="entry name" value="Pept_C14_caspase"/>
</dbReference>
<dbReference type="Pfam" id="PF00656">
    <property type="entry name" value="Peptidase_C14"/>
    <property type="match status" value="1"/>
</dbReference>
<reference evidence="13" key="1">
    <citation type="submission" date="2020-01" db="EMBL/GenBank/DDBJ databases">
        <title>Draft genome sequence of the Termite Coptotermes fromosanus.</title>
        <authorList>
            <person name="Itakura S."/>
            <person name="Yosikawa Y."/>
            <person name="Umezawa K."/>
        </authorList>
    </citation>
    <scope>NUCLEOTIDE SEQUENCE [LARGE SCALE GENOMIC DNA]</scope>
</reference>
<keyword evidence="3" id="KW-0053">Apoptosis</keyword>
<evidence type="ECO:0000259" key="9">
    <source>
        <dbReference type="PROSITE" id="PS50207"/>
    </source>
</evidence>
<comment type="caution">
    <text evidence="12">The sequence shown here is derived from an EMBL/GenBank/DDBJ whole genome shotgun (WGS) entry which is preliminary data.</text>
</comment>
<dbReference type="PIRSF" id="PIRSF038001">
    <property type="entry name" value="Caspase_ICE"/>
    <property type="match status" value="1"/>
</dbReference>
<evidence type="ECO:0000259" key="10">
    <source>
        <dbReference type="PROSITE" id="PS50208"/>
    </source>
</evidence>
<feature type="domain" description="Caspase family p10" evidence="9">
    <location>
        <begin position="334"/>
        <end position="413"/>
    </location>
</feature>
<evidence type="ECO:0000313" key="12">
    <source>
        <dbReference type="EMBL" id="GFG32244.1"/>
    </source>
</evidence>
<dbReference type="GO" id="GO:0006915">
    <property type="term" value="P:apoptotic process"/>
    <property type="evidence" value="ECO:0007669"/>
    <property type="project" value="UniProtKB-KW"/>
</dbReference>
<dbReference type="InterPro" id="IPR016129">
    <property type="entry name" value="Caspase_his_AS"/>
</dbReference>
<evidence type="ECO:0000256" key="4">
    <source>
        <dbReference type="ARBA" id="ARBA00022801"/>
    </source>
</evidence>
<dbReference type="InterPro" id="IPR002138">
    <property type="entry name" value="Pept_C14_p10"/>
</dbReference>
<dbReference type="GO" id="GO:0006508">
    <property type="term" value="P:proteolysis"/>
    <property type="evidence" value="ECO:0007669"/>
    <property type="project" value="UniProtKB-KW"/>
</dbReference>
<dbReference type="InterPro" id="IPR001309">
    <property type="entry name" value="Pept_C14_p20"/>
</dbReference>
<dbReference type="GO" id="GO:0004197">
    <property type="term" value="F:cysteine-type endopeptidase activity"/>
    <property type="evidence" value="ECO:0007669"/>
    <property type="project" value="InterPro"/>
</dbReference>
<dbReference type="PROSITE" id="PS01121">
    <property type="entry name" value="CASPASE_HIS"/>
    <property type="match status" value="1"/>
</dbReference>
<dbReference type="EMBL" id="BLKM01000354">
    <property type="protein sequence ID" value="GFG32244.1"/>
    <property type="molecule type" value="Genomic_DNA"/>
</dbReference>
<evidence type="ECO:0000256" key="6">
    <source>
        <dbReference type="ARBA" id="ARBA00023145"/>
    </source>
</evidence>
<dbReference type="InterPro" id="IPR011029">
    <property type="entry name" value="DEATH-like_dom_sf"/>
</dbReference>
<evidence type="ECO:0000256" key="5">
    <source>
        <dbReference type="ARBA" id="ARBA00022807"/>
    </source>
</evidence>
<dbReference type="PRINTS" id="PR00376">
    <property type="entry name" value="IL1BCENZYME"/>
</dbReference>
<dbReference type="SUPFAM" id="SSF47986">
    <property type="entry name" value="DEATH domain"/>
    <property type="match status" value="1"/>
</dbReference>
<feature type="domain" description="Caspase family p20" evidence="10">
    <location>
        <begin position="177"/>
        <end position="308"/>
    </location>
</feature>
<dbReference type="InterPro" id="IPR001315">
    <property type="entry name" value="CARD"/>
</dbReference>
<dbReference type="FunCoup" id="A0A6L2PIL6">
    <property type="interactions" value="111"/>
</dbReference>
<dbReference type="SMART" id="SM00114">
    <property type="entry name" value="CARD"/>
    <property type="match status" value="1"/>
</dbReference>
<evidence type="ECO:0000256" key="8">
    <source>
        <dbReference type="RuleBase" id="RU003971"/>
    </source>
</evidence>
<feature type="domain" description="CARD" evidence="11">
    <location>
        <begin position="1"/>
        <end position="76"/>
    </location>
</feature>
<dbReference type="CDD" id="cd01671">
    <property type="entry name" value="CARD"/>
    <property type="match status" value="1"/>
</dbReference>
<gene>
    <name evidence="12" type="ORF">Cfor_02045</name>
</gene>
<dbReference type="Proteomes" id="UP000502823">
    <property type="component" value="Unassembled WGS sequence"/>
</dbReference>
<dbReference type="InterPro" id="IPR015917">
    <property type="entry name" value="Pept_C14A"/>
</dbReference>
<dbReference type="Gene3D" id="1.10.533.10">
    <property type="entry name" value="Death Domain, Fas"/>
    <property type="match status" value="1"/>
</dbReference>
<dbReference type="Pfam" id="PF00619">
    <property type="entry name" value="CARD"/>
    <property type="match status" value="1"/>
</dbReference>
<dbReference type="InterPro" id="IPR029030">
    <property type="entry name" value="Caspase-like_dom_sf"/>
</dbReference>
<evidence type="ECO:0000256" key="2">
    <source>
        <dbReference type="ARBA" id="ARBA00022670"/>
    </source>
</evidence>
<evidence type="ECO:0000259" key="11">
    <source>
        <dbReference type="PROSITE" id="PS50209"/>
    </source>
</evidence>
<evidence type="ECO:0000256" key="1">
    <source>
        <dbReference type="ARBA" id="ARBA00010134"/>
    </source>
</evidence>
<evidence type="ECO:0000256" key="3">
    <source>
        <dbReference type="ARBA" id="ARBA00022703"/>
    </source>
</evidence>
<keyword evidence="2" id="KW-0645">Protease</keyword>
<keyword evidence="5" id="KW-0788">Thiol protease</keyword>
<dbReference type="SMART" id="SM00115">
    <property type="entry name" value="CASc"/>
    <property type="match status" value="1"/>
</dbReference>
<keyword evidence="13" id="KW-1185">Reference proteome</keyword>
<dbReference type="PROSITE" id="PS50209">
    <property type="entry name" value="CARD"/>
    <property type="match status" value="1"/>
</dbReference>
<accession>A0A6L2PIL6</accession>
<dbReference type="GO" id="GO:0042981">
    <property type="term" value="P:regulation of apoptotic process"/>
    <property type="evidence" value="ECO:0007669"/>
    <property type="project" value="InterPro"/>
</dbReference>
<dbReference type="PANTHER" id="PTHR47901:SF8">
    <property type="entry name" value="CASPASE-3"/>
    <property type="match status" value="1"/>
</dbReference>
<comment type="similarity">
    <text evidence="1 8">Belongs to the peptidase C14A family.</text>
</comment>
<evidence type="ECO:0008006" key="14">
    <source>
        <dbReference type="Google" id="ProtNLM"/>
    </source>
</evidence>
<dbReference type="OrthoDB" id="6097640at2759"/>
<evidence type="ECO:0000256" key="7">
    <source>
        <dbReference type="PIRSR" id="PIRSR038001-1"/>
    </source>
</evidence>
<evidence type="ECO:0000313" key="13">
    <source>
        <dbReference type="Proteomes" id="UP000502823"/>
    </source>
</evidence>
<keyword evidence="4" id="KW-0378">Hydrolase</keyword>